<proteinExistence type="inferred from homology"/>
<feature type="coiled-coil region" evidence="4">
    <location>
        <begin position="60"/>
        <end position="87"/>
    </location>
</feature>
<dbReference type="PANTHER" id="PTHR13471">
    <property type="entry name" value="TETRATRICOPEPTIDE-LIKE HELICAL"/>
    <property type="match status" value="1"/>
</dbReference>
<dbReference type="GO" id="GO:0006396">
    <property type="term" value="P:RNA processing"/>
    <property type="evidence" value="ECO:0007669"/>
    <property type="project" value="InterPro"/>
</dbReference>
<dbReference type="GO" id="GO:1902369">
    <property type="term" value="P:negative regulation of RNA catabolic process"/>
    <property type="evidence" value="ECO:0007669"/>
    <property type="project" value="TreeGrafter"/>
</dbReference>
<comment type="subcellular location">
    <subcellularLocation>
        <location evidence="1">Nucleus</location>
    </subcellularLocation>
</comment>
<dbReference type="Gramene" id="RZC70214">
    <property type="protein sequence ID" value="RZC70214"/>
    <property type="gene ID" value="C5167_033378"/>
</dbReference>
<dbReference type="SUPFAM" id="SSF48452">
    <property type="entry name" value="TPR-like"/>
    <property type="match status" value="1"/>
</dbReference>
<evidence type="ECO:0000256" key="3">
    <source>
        <dbReference type="ARBA" id="ARBA00023242"/>
    </source>
</evidence>
<dbReference type="GO" id="GO:0031048">
    <property type="term" value="P:regulatory ncRNA-mediated heterochromatin formation"/>
    <property type="evidence" value="ECO:0007669"/>
    <property type="project" value="TreeGrafter"/>
</dbReference>
<feature type="region of interest" description="Disordered" evidence="5">
    <location>
        <begin position="98"/>
        <end position="129"/>
    </location>
</feature>
<keyword evidence="7" id="KW-1185">Reference proteome</keyword>
<feature type="compositionally biased region" description="Acidic residues" evidence="5">
    <location>
        <begin position="1"/>
        <end position="11"/>
    </location>
</feature>
<feature type="compositionally biased region" description="Low complexity" evidence="5">
    <location>
        <begin position="27"/>
        <end position="41"/>
    </location>
</feature>
<evidence type="ECO:0000313" key="7">
    <source>
        <dbReference type="Proteomes" id="UP000316621"/>
    </source>
</evidence>
<evidence type="ECO:0000256" key="1">
    <source>
        <dbReference type="ARBA" id="ARBA00004123"/>
    </source>
</evidence>
<dbReference type="AlphaFoldDB" id="A0A4Y7KA10"/>
<dbReference type="EMBL" id="CM010721">
    <property type="protein sequence ID" value="RZC70214.1"/>
    <property type="molecule type" value="Genomic_DNA"/>
</dbReference>
<feature type="compositionally biased region" description="Basic residues" evidence="5">
    <location>
        <begin position="109"/>
        <end position="121"/>
    </location>
</feature>
<keyword evidence="4" id="KW-0175">Coiled coil</keyword>
<dbReference type="GO" id="GO:0071013">
    <property type="term" value="C:catalytic step 2 spliceosome"/>
    <property type="evidence" value="ECO:0007669"/>
    <property type="project" value="TreeGrafter"/>
</dbReference>
<gene>
    <name evidence="6" type="ORF">C5167_033378</name>
</gene>
<evidence type="ECO:0000256" key="5">
    <source>
        <dbReference type="SAM" id="MobiDB-lite"/>
    </source>
</evidence>
<dbReference type="OMA" id="MRDKELH"/>
<dbReference type="PANTHER" id="PTHR13471:SF0">
    <property type="entry name" value="NUCLEAR EXOSOME REGULATOR NRDE2"/>
    <property type="match status" value="1"/>
</dbReference>
<dbReference type="Proteomes" id="UP000316621">
    <property type="component" value="Chromosome 7"/>
</dbReference>
<keyword evidence="3" id="KW-0539">Nucleus</keyword>
<evidence type="ECO:0000256" key="2">
    <source>
        <dbReference type="ARBA" id="ARBA00009265"/>
    </source>
</evidence>
<dbReference type="InterPro" id="IPR003107">
    <property type="entry name" value="HAT"/>
</dbReference>
<dbReference type="SMART" id="SM00386">
    <property type="entry name" value="HAT"/>
    <property type="match status" value="5"/>
</dbReference>
<sequence length="1139" mass="130856">MKTEDEEDVVDNQEKPSLFPLFPVSDSSSSLSNNNNTTSNNPYQWLSNNTSFTTELSIINQSVSSQCEKLRTEIQEDEGNLNEEEEAKPSFSSSYALLDSASSDSDERRHKKKDKKRKRKRSKEESSVEKSRKSGVRVWAGSDYKPSKDYYIDSRGDVDNLAFGSLYRYGLISLNFCSLAEKNTVVVHYIVASGLEMLIRLECDCRMDVARYKLSNPGEFSGHRDFYQRRDSLLNGEADADSLDAKLRSSGRYWSSKYSALERHKDFKRMRIVGTAEMPEFSEFIPLAENSDDGSQEKSTILEESWEDEVLRRTKEFNKLSRESPHDEKVWIAFAEFQDKVASKQPHKGARLQILEKKISILEKAIELNPDNEDLLLSLMKAYQRRDSNEVLTKRWEKILMQHSGSYKLWREFLHVLQEDFSRFKVSNMRKMYGHAIQALSSACAKLCRQAEIEYSLFCPSLLLTEQSKQRLFEHFWGGNDARLGEDGALGWSIWLEKEEEKRQQIIKDEETLRENEEGCWTGWSEPQSVINESKQNLENLKDGDLGEDDFEKDFEADTSLQDDDFECLLKKLGIDAETDADTDVKDTATWSKWSQEELVRDGEQWMPSRENSVGAASCEEGDDEIMSTILFEDVREFLFSLCSEEARFSLASQFIEFFGGKMSQTCTNSPSWIESTLSLETLADSILDNLRCVRQVVTKTQSSSSNSALECLLEFSNDEVKRTNMMKFLRNAILLCLNVFPRNHLLEEAALVAEELFTTKMNSCPLSVTPSRTLAKVLLKNDRQDLLLCGLYARREAAYGNIDLARKVFDMALSSVEGLPLDLRRNVPLLYFWYAEMELANFTSGSGTCSQRAVHILSCFGSGVKYSTYQCQPSQVQLLKAHQGFKEFIRTLRPMWARGNIKDESIALICAAALFEEITTGWAAGIGVIEEAFSMVLPERRGQSLQLESLLNYYIKMMQKYYSQLKLSNVWDSTLQGLQIYPYNSKLFTSLVEIGCLYTVPVKLRRMFDEYCQKRPSVIAWLFAVSYELDKEGSRHRIHALFERALANDKLEHSVILWRCYIAYELDVVCNPSAAKRVFFRAIHACPWSKKLWLDGFLKLNSILTVKELSDLQEVMRDKEIHLRTDIYEILLQDETNA</sequence>
<dbReference type="STRING" id="3469.A0A4Y7KA10"/>
<dbReference type="InterPro" id="IPR011990">
    <property type="entry name" value="TPR-like_helical_dom_sf"/>
</dbReference>
<dbReference type="Pfam" id="PF08424">
    <property type="entry name" value="NRDE-2"/>
    <property type="match status" value="2"/>
</dbReference>
<evidence type="ECO:0000256" key="4">
    <source>
        <dbReference type="SAM" id="Coils"/>
    </source>
</evidence>
<protein>
    <submittedName>
        <fullName evidence="6">Uncharacterized protein</fullName>
    </submittedName>
</protein>
<accession>A0A4Y7KA10</accession>
<feature type="region of interest" description="Disordered" evidence="5">
    <location>
        <begin position="1"/>
        <end position="44"/>
    </location>
</feature>
<evidence type="ECO:0000313" key="6">
    <source>
        <dbReference type="EMBL" id="RZC70214.1"/>
    </source>
</evidence>
<organism evidence="6 7">
    <name type="scientific">Papaver somniferum</name>
    <name type="common">Opium poppy</name>
    <dbReference type="NCBI Taxonomy" id="3469"/>
    <lineage>
        <taxon>Eukaryota</taxon>
        <taxon>Viridiplantae</taxon>
        <taxon>Streptophyta</taxon>
        <taxon>Embryophyta</taxon>
        <taxon>Tracheophyta</taxon>
        <taxon>Spermatophyta</taxon>
        <taxon>Magnoliopsida</taxon>
        <taxon>Ranunculales</taxon>
        <taxon>Papaveraceae</taxon>
        <taxon>Papaveroideae</taxon>
        <taxon>Papaver</taxon>
    </lineage>
</organism>
<dbReference type="Gene3D" id="1.25.40.10">
    <property type="entry name" value="Tetratricopeptide repeat domain"/>
    <property type="match status" value="2"/>
</dbReference>
<dbReference type="InterPro" id="IPR013633">
    <property type="entry name" value="NRDE-2"/>
</dbReference>
<reference evidence="6 7" key="1">
    <citation type="journal article" date="2018" name="Science">
        <title>The opium poppy genome and morphinan production.</title>
        <authorList>
            <person name="Guo L."/>
            <person name="Winzer T."/>
            <person name="Yang X."/>
            <person name="Li Y."/>
            <person name="Ning Z."/>
            <person name="He Z."/>
            <person name="Teodor R."/>
            <person name="Lu Y."/>
            <person name="Bowser T.A."/>
            <person name="Graham I.A."/>
            <person name="Ye K."/>
        </authorList>
    </citation>
    <scope>NUCLEOTIDE SEQUENCE [LARGE SCALE GENOMIC DNA]</scope>
    <source>
        <strain evidence="7">cv. HN1</strain>
        <tissue evidence="6">Leaves</tissue>
    </source>
</reference>
<name>A0A4Y7KA10_PAPSO</name>
<comment type="similarity">
    <text evidence="2">Belongs to the NRDE2 family.</text>
</comment>